<keyword evidence="2" id="KW-1185">Reference proteome</keyword>
<proteinExistence type="predicted"/>
<evidence type="ECO:0000313" key="2">
    <source>
        <dbReference type="Proteomes" id="UP000681526"/>
    </source>
</evidence>
<dbReference type="EMBL" id="CAJRAY010000062">
    <property type="protein sequence ID" value="CAG5089050.1"/>
    <property type="molecule type" value="Genomic_DNA"/>
</dbReference>
<comment type="caution">
    <text evidence="1">The sequence shown here is derived from an EMBL/GenBank/DDBJ whole genome shotgun (WGS) entry which is preliminary data.</text>
</comment>
<name>A0ABM8V6F5_THEXY</name>
<accession>A0ABM8V6F5</accession>
<protein>
    <submittedName>
        <fullName evidence="1">Uncharacterized protein</fullName>
    </submittedName>
</protein>
<reference evidence="1 2" key="1">
    <citation type="submission" date="2021-04" db="EMBL/GenBank/DDBJ databases">
        <authorList>
            <person name="Rakotoarivonina H."/>
        </authorList>
    </citation>
    <scope>NUCLEOTIDE SEQUENCE [LARGE SCALE GENOMIC DNA]</scope>
    <source>
        <strain evidence="1 2">XE</strain>
    </source>
</reference>
<dbReference type="Proteomes" id="UP000681526">
    <property type="component" value="Unassembled WGS sequence"/>
</dbReference>
<sequence length="18" mass="2100">MKRRGGIGRQEAPLRNNF</sequence>
<gene>
    <name evidence="1" type="primary">txxe 2252</name>
    <name evidence="1" type="ORF">TXXE_12600</name>
</gene>
<organism evidence="1 2">
    <name type="scientific">Thermobacillus xylanilyticus</name>
    <dbReference type="NCBI Taxonomy" id="76633"/>
    <lineage>
        <taxon>Bacteria</taxon>
        <taxon>Bacillati</taxon>
        <taxon>Bacillota</taxon>
        <taxon>Bacilli</taxon>
        <taxon>Bacillales</taxon>
        <taxon>Paenibacillaceae</taxon>
        <taxon>Thermobacillus</taxon>
    </lineage>
</organism>
<evidence type="ECO:0000313" key="1">
    <source>
        <dbReference type="EMBL" id="CAG5089050.1"/>
    </source>
</evidence>